<organism evidence="1">
    <name type="scientific">marine sediment metagenome</name>
    <dbReference type="NCBI Taxonomy" id="412755"/>
    <lineage>
        <taxon>unclassified sequences</taxon>
        <taxon>metagenomes</taxon>
        <taxon>ecological metagenomes</taxon>
    </lineage>
</organism>
<gene>
    <name evidence="1" type="ORF">S01H4_42657</name>
</gene>
<proteinExistence type="predicted"/>
<evidence type="ECO:0000313" key="1">
    <source>
        <dbReference type="EMBL" id="GAG92645.1"/>
    </source>
</evidence>
<comment type="caution">
    <text evidence="1">The sequence shown here is derived from an EMBL/GenBank/DDBJ whole genome shotgun (WGS) entry which is preliminary data.</text>
</comment>
<feature type="non-terminal residue" evidence="1">
    <location>
        <position position="36"/>
    </location>
</feature>
<sequence>MTDFVLEVTRDTLGEDRIQEIDPVMGGEDFAYFLQK</sequence>
<dbReference type="EMBL" id="BART01023448">
    <property type="protein sequence ID" value="GAG92645.1"/>
    <property type="molecule type" value="Genomic_DNA"/>
</dbReference>
<protein>
    <submittedName>
        <fullName evidence="1">Uncharacterized protein</fullName>
    </submittedName>
</protein>
<accession>X1BC91</accession>
<dbReference type="AlphaFoldDB" id="X1BC91"/>
<dbReference type="Gene3D" id="3.40.630.10">
    <property type="entry name" value="Zn peptidases"/>
    <property type="match status" value="1"/>
</dbReference>
<reference evidence="1" key="1">
    <citation type="journal article" date="2014" name="Front. Microbiol.">
        <title>High frequency of phylogenetically diverse reductive dehalogenase-homologous genes in deep subseafloor sedimentary metagenomes.</title>
        <authorList>
            <person name="Kawai M."/>
            <person name="Futagami T."/>
            <person name="Toyoda A."/>
            <person name="Takaki Y."/>
            <person name="Nishi S."/>
            <person name="Hori S."/>
            <person name="Arai W."/>
            <person name="Tsubouchi T."/>
            <person name="Morono Y."/>
            <person name="Uchiyama I."/>
            <person name="Ito T."/>
            <person name="Fujiyama A."/>
            <person name="Inagaki F."/>
            <person name="Takami H."/>
        </authorList>
    </citation>
    <scope>NUCLEOTIDE SEQUENCE</scope>
    <source>
        <strain evidence="1">Expedition CK06-06</strain>
    </source>
</reference>
<name>X1BC91_9ZZZZ</name>